<comment type="PTM">
    <text evidence="6">Binds 1 heme c group covalently per subunit.</text>
</comment>
<reference evidence="11 12" key="1">
    <citation type="submission" date="2014-09" db="EMBL/GenBank/DDBJ databases">
        <title>Genome sequencing and annotation of Bacillus Okhensis strain Kh10-101T.</title>
        <authorList>
            <person name="Prakash J.S."/>
        </authorList>
    </citation>
    <scope>NUCLEOTIDE SEQUENCE [LARGE SCALE GENOMIC DNA]</scope>
    <source>
        <strain evidence="12">Kh10-101T</strain>
    </source>
</reference>
<organism evidence="11 12">
    <name type="scientific">Halalkalibacter okhensis</name>
    <dbReference type="NCBI Taxonomy" id="333138"/>
    <lineage>
        <taxon>Bacteria</taxon>
        <taxon>Bacillati</taxon>
        <taxon>Bacillota</taxon>
        <taxon>Bacilli</taxon>
        <taxon>Bacillales</taxon>
        <taxon>Bacillaceae</taxon>
        <taxon>Halalkalibacter</taxon>
    </lineage>
</organism>
<dbReference type="GO" id="GO:0020037">
    <property type="term" value="F:heme binding"/>
    <property type="evidence" value="ECO:0007669"/>
    <property type="project" value="InterPro"/>
</dbReference>
<dbReference type="GO" id="GO:0009055">
    <property type="term" value="F:electron transfer activity"/>
    <property type="evidence" value="ECO:0007669"/>
    <property type="project" value="InterPro"/>
</dbReference>
<dbReference type="OrthoDB" id="7933886at2"/>
<dbReference type="Proteomes" id="UP000030832">
    <property type="component" value="Unassembled WGS sequence"/>
</dbReference>
<keyword evidence="12" id="KW-1185">Reference proteome</keyword>
<evidence type="ECO:0000256" key="2">
    <source>
        <dbReference type="ARBA" id="ARBA00022617"/>
    </source>
</evidence>
<dbReference type="InterPro" id="IPR012218">
    <property type="entry name" value="Cyt_c_BACSU-c550-type"/>
</dbReference>
<dbReference type="InterPro" id="IPR009056">
    <property type="entry name" value="Cyt_c-like_dom"/>
</dbReference>
<keyword evidence="5 7" id="KW-0408">Iron</keyword>
<evidence type="ECO:0000256" key="9">
    <source>
        <dbReference type="SAM" id="SignalP"/>
    </source>
</evidence>
<dbReference type="InterPro" id="IPR036909">
    <property type="entry name" value="Cyt_c-like_dom_sf"/>
</dbReference>
<evidence type="ECO:0000256" key="4">
    <source>
        <dbReference type="ARBA" id="ARBA00022982"/>
    </source>
</evidence>
<evidence type="ECO:0000313" key="11">
    <source>
        <dbReference type="EMBL" id="KHF37814.1"/>
    </source>
</evidence>
<comment type="caution">
    <text evidence="11">The sequence shown here is derived from an EMBL/GenBank/DDBJ whole genome shotgun (WGS) entry which is preliminary data.</text>
</comment>
<proteinExistence type="predicted"/>
<name>A0A0B0ICQ4_9BACI</name>
<keyword evidence="9" id="KW-0732">Signal</keyword>
<keyword evidence="1" id="KW-0813">Transport</keyword>
<evidence type="ECO:0000256" key="8">
    <source>
        <dbReference type="SAM" id="MobiDB-lite"/>
    </source>
</evidence>
<dbReference type="PROSITE" id="PS51007">
    <property type="entry name" value="CYTC"/>
    <property type="match status" value="1"/>
</dbReference>
<accession>A0A0B0ICQ4</accession>
<dbReference type="EMBL" id="JRJU01000069">
    <property type="protein sequence ID" value="KHF37814.1"/>
    <property type="molecule type" value="Genomic_DNA"/>
</dbReference>
<feature type="region of interest" description="Disordered" evidence="8">
    <location>
        <begin position="21"/>
        <end position="51"/>
    </location>
</feature>
<feature type="chain" id="PRO_5002055916" evidence="9">
    <location>
        <begin position="24"/>
        <end position="119"/>
    </location>
</feature>
<dbReference type="eggNOG" id="COG2010">
    <property type="taxonomic scope" value="Bacteria"/>
</dbReference>
<feature type="binding site" description="axial binding residue" evidence="7">
    <location>
        <position position="99"/>
    </location>
    <ligand>
        <name>heme c</name>
        <dbReference type="ChEBI" id="CHEBI:61717"/>
    </ligand>
    <ligandPart>
        <name>Fe</name>
        <dbReference type="ChEBI" id="CHEBI:18248"/>
    </ligandPart>
</feature>
<dbReference type="GO" id="GO:0016020">
    <property type="term" value="C:membrane"/>
    <property type="evidence" value="ECO:0007669"/>
    <property type="project" value="InterPro"/>
</dbReference>
<dbReference type="Gene3D" id="1.10.760.10">
    <property type="entry name" value="Cytochrome c-like domain"/>
    <property type="match status" value="1"/>
</dbReference>
<evidence type="ECO:0000256" key="6">
    <source>
        <dbReference type="PIRSR" id="PIRSR000025-1"/>
    </source>
</evidence>
<gene>
    <name evidence="11" type="ORF">LQ50_25185</name>
</gene>
<dbReference type="SUPFAM" id="SSF46626">
    <property type="entry name" value="Cytochrome c"/>
    <property type="match status" value="1"/>
</dbReference>
<feature type="binding site" description="covalent" evidence="6">
    <location>
        <position position="65"/>
    </location>
    <ligand>
        <name>heme c</name>
        <dbReference type="ChEBI" id="CHEBI:61717"/>
    </ligand>
</feature>
<dbReference type="PIRSF" id="PIRSF000025">
    <property type="entry name" value="Cytc_Bsub_c550"/>
    <property type="match status" value="1"/>
</dbReference>
<evidence type="ECO:0000256" key="3">
    <source>
        <dbReference type="ARBA" id="ARBA00022723"/>
    </source>
</evidence>
<dbReference type="GO" id="GO:0005506">
    <property type="term" value="F:iron ion binding"/>
    <property type="evidence" value="ECO:0007669"/>
    <property type="project" value="InterPro"/>
</dbReference>
<keyword evidence="2 6" id="KW-0349">Heme</keyword>
<keyword evidence="4" id="KW-0249">Electron transport</keyword>
<dbReference type="PANTHER" id="PTHR37823">
    <property type="entry name" value="CYTOCHROME C-553-LIKE"/>
    <property type="match status" value="1"/>
</dbReference>
<dbReference type="PANTHER" id="PTHR37823:SF4">
    <property type="entry name" value="MENAQUINOL-CYTOCHROME C REDUCTASE CYTOCHROME B_C SUBUNIT"/>
    <property type="match status" value="1"/>
</dbReference>
<dbReference type="Pfam" id="PF13442">
    <property type="entry name" value="Cytochrome_CBB3"/>
    <property type="match status" value="1"/>
</dbReference>
<evidence type="ECO:0000256" key="1">
    <source>
        <dbReference type="ARBA" id="ARBA00022448"/>
    </source>
</evidence>
<feature type="compositionally biased region" description="Acidic residues" evidence="8">
    <location>
        <begin position="36"/>
        <end position="51"/>
    </location>
</feature>
<dbReference type="STRING" id="333138.LQ50_25185"/>
<dbReference type="AlphaFoldDB" id="A0A0B0ICQ4"/>
<evidence type="ECO:0000256" key="7">
    <source>
        <dbReference type="PIRSR" id="PIRSR000025-2"/>
    </source>
</evidence>
<feature type="compositionally biased region" description="Low complexity" evidence="8">
    <location>
        <begin position="21"/>
        <end position="35"/>
    </location>
</feature>
<keyword evidence="3 7" id="KW-0479">Metal-binding</keyword>
<feature type="binding site" description="covalent" evidence="6">
    <location>
        <position position="62"/>
    </location>
    <ligand>
        <name>heme c</name>
        <dbReference type="ChEBI" id="CHEBI:61717"/>
    </ligand>
</feature>
<evidence type="ECO:0000259" key="10">
    <source>
        <dbReference type="PROSITE" id="PS51007"/>
    </source>
</evidence>
<feature type="binding site" description="axial binding residue" evidence="7">
    <location>
        <position position="66"/>
    </location>
    <ligand>
        <name>heme c</name>
        <dbReference type="ChEBI" id="CHEBI:61717"/>
    </ligand>
    <ligandPart>
        <name>Fe</name>
        <dbReference type="ChEBI" id="CHEBI:18248"/>
    </ligandPart>
</feature>
<feature type="domain" description="Cytochrome c" evidence="10">
    <location>
        <begin position="49"/>
        <end position="119"/>
    </location>
</feature>
<evidence type="ECO:0000256" key="5">
    <source>
        <dbReference type="ARBA" id="ARBA00023004"/>
    </source>
</evidence>
<sequence>MKKILLALGVVVALSACGGGDEAAPADEAAPVEDPAATDEAGEETAGEYDADAARASYEANCLACHGGNLEGGGGPRLAGEEHDPEHVYDVIINGQNTMPAINIPAEEAENLAQWISAQ</sequence>
<evidence type="ECO:0000313" key="12">
    <source>
        <dbReference type="Proteomes" id="UP000030832"/>
    </source>
</evidence>
<protein>
    <submittedName>
        <fullName evidence="11">Cytochrome C551</fullName>
    </submittedName>
</protein>
<dbReference type="InterPro" id="IPR051811">
    <property type="entry name" value="Cytochrome_c550/c551-like"/>
</dbReference>
<dbReference type="RefSeq" id="WP_034634114.1">
    <property type="nucleotide sequence ID" value="NZ_JRJU01000069.1"/>
</dbReference>
<dbReference type="PROSITE" id="PS51257">
    <property type="entry name" value="PROKAR_LIPOPROTEIN"/>
    <property type="match status" value="1"/>
</dbReference>
<feature type="signal peptide" evidence="9">
    <location>
        <begin position="1"/>
        <end position="23"/>
    </location>
</feature>